<dbReference type="Proteomes" id="UP000000305">
    <property type="component" value="Unassembled WGS sequence"/>
</dbReference>
<name>E9H4X8_DAPPU</name>
<keyword evidence="2" id="KW-1185">Reference proteome</keyword>
<dbReference type="EMBL" id="GL732592">
    <property type="protein sequence ID" value="EFX73273.1"/>
    <property type="molecule type" value="Genomic_DNA"/>
</dbReference>
<gene>
    <name evidence="1" type="ORF">DAPPUDRAFT_253484</name>
</gene>
<reference evidence="1 2" key="1">
    <citation type="journal article" date="2011" name="Science">
        <title>The ecoresponsive genome of Daphnia pulex.</title>
        <authorList>
            <person name="Colbourne J.K."/>
            <person name="Pfrender M.E."/>
            <person name="Gilbert D."/>
            <person name="Thomas W.K."/>
            <person name="Tucker A."/>
            <person name="Oakley T.H."/>
            <person name="Tokishita S."/>
            <person name="Aerts A."/>
            <person name="Arnold G.J."/>
            <person name="Basu M.K."/>
            <person name="Bauer D.J."/>
            <person name="Caceres C.E."/>
            <person name="Carmel L."/>
            <person name="Casola C."/>
            <person name="Choi J.H."/>
            <person name="Detter J.C."/>
            <person name="Dong Q."/>
            <person name="Dusheyko S."/>
            <person name="Eads B.D."/>
            <person name="Frohlich T."/>
            <person name="Geiler-Samerotte K.A."/>
            <person name="Gerlach D."/>
            <person name="Hatcher P."/>
            <person name="Jogdeo S."/>
            <person name="Krijgsveld J."/>
            <person name="Kriventseva E.V."/>
            <person name="Kultz D."/>
            <person name="Laforsch C."/>
            <person name="Lindquist E."/>
            <person name="Lopez J."/>
            <person name="Manak J.R."/>
            <person name="Muller J."/>
            <person name="Pangilinan J."/>
            <person name="Patwardhan R.P."/>
            <person name="Pitluck S."/>
            <person name="Pritham E.J."/>
            <person name="Rechtsteiner A."/>
            <person name="Rho M."/>
            <person name="Rogozin I.B."/>
            <person name="Sakarya O."/>
            <person name="Salamov A."/>
            <person name="Schaack S."/>
            <person name="Shapiro H."/>
            <person name="Shiga Y."/>
            <person name="Skalitzky C."/>
            <person name="Smith Z."/>
            <person name="Souvorov A."/>
            <person name="Sung W."/>
            <person name="Tang Z."/>
            <person name="Tsuchiya D."/>
            <person name="Tu H."/>
            <person name="Vos H."/>
            <person name="Wang M."/>
            <person name="Wolf Y.I."/>
            <person name="Yamagata H."/>
            <person name="Yamada T."/>
            <person name="Ye Y."/>
            <person name="Shaw J.R."/>
            <person name="Andrews J."/>
            <person name="Crease T.J."/>
            <person name="Tang H."/>
            <person name="Lucas S.M."/>
            <person name="Robertson H.M."/>
            <person name="Bork P."/>
            <person name="Koonin E.V."/>
            <person name="Zdobnov E.M."/>
            <person name="Grigoriev I.V."/>
            <person name="Lynch M."/>
            <person name="Boore J.L."/>
        </authorList>
    </citation>
    <scope>NUCLEOTIDE SEQUENCE [LARGE SCALE GENOMIC DNA]</scope>
</reference>
<dbReference type="InParanoid" id="E9H4X8"/>
<dbReference type="AlphaFoldDB" id="E9H4X8"/>
<evidence type="ECO:0000313" key="1">
    <source>
        <dbReference type="EMBL" id="EFX73273.1"/>
    </source>
</evidence>
<sequence length="132" mass="15194">MAKGKSTEILRTVVGLDWTESVSSDEKVFSEDEESTDDGDYDYNYFMIVYFYEEPSVDNLLQPLVPEDVTNDFCGAIQFIENFLERYEIFFPIFFEGSFLGEAVKEALITRVDDTCAKLLLLANLHHSQHLI</sequence>
<dbReference type="KEGG" id="dpx:DAPPUDRAFT_253484"/>
<evidence type="ECO:0000313" key="2">
    <source>
        <dbReference type="Proteomes" id="UP000000305"/>
    </source>
</evidence>
<proteinExistence type="predicted"/>
<organism evidence="1 2">
    <name type="scientific">Daphnia pulex</name>
    <name type="common">Water flea</name>
    <dbReference type="NCBI Taxonomy" id="6669"/>
    <lineage>
        <taxon>Eukaryota</taxon>
        <taxon>Metazoa</taxon>
        <taxon>Ecdysozoa</taxon>
        <taxon>Arthropoda</taxon>
        <taxon>Crustacea</taxon>
        <taxon>Branchiopoda</taxon>
        <taxon>Diplostraca</taxon>
        <taxon>Cladocera</taxon>
        <taxon>Anomopoda</taxon>
        <taxon>Daphniidae</taxon>
        <taxon>Daphnia</taxon>
    </lineage>
</organism>
<protein>
    <submittedName>
        <fullName evidence="1">Uncharacterized protein</fullName>
    </submittedName>
</protein>
<accession>E9H4X8</accession>
<dbReference type="HOGENOM" id="CLU_1919178_0_0_1"/>